<feature type="domain" description="TRAM" evidence="12">
    <location>
        <begin position="376"/>
        <end position="438"/>
    </location>
</feature>
<keyword evidence="5" id="KW-0808">Transferase</keyword>
<keyword evidence="7" id="KW-0479">Metal-binding</keyword>
<keyword evidence="9" id="KW-0411">Iron-sulfur</keyword>
<name>A0A084U2T7_MALIO</name>
<dbReference type="InterPro" id="IPR013848">
    <property type="entry name" value="Methylthiotransferase_N"/>
</dbReference>
<evidence type="ECO:0000256" key="2">
    <source>
        <dbReference type="ARBA" id="ARBA00002399"/>
    </source>
</evidence>
<dbReference type="InterPro" id="IPR006638">
    <property type="entry name" value="Elp3/MiaA/NifB-like_rSAM"/>
</dbReference>
<dbReference type="InterPro" id="IPR006467">
    <property type="entry name" value="MiaB-like_bact"/>
</dbReference>
<dbReference type="SFLD" id="SFLDG01082">
    <property type="entry name" value="B12-binding_domain_containing"/>
    <property type="match status" value="1"/>
</dbReference>
<dbReference type="NCBIfam" id="TIGR00089">
    <property type="entry name" value="MiaB/RimO family radical SAM methylthiotransferase"/>
    <property type="match status" value="1"/>
</dbReference>
<dbReference type="PROSITE" id="PS51449">
    <property type="entry name" value="MTTASE_N"/>
    <property type="match status" value="1"/>
</dbReference>
<dbReference type="EMBL" id="AWQU01000087">
    <property type="protein sequence ID" value="KFB07273.1"/>
    <property type="molecule type" value="Genomic_DNA"/>
</dbReference>
<dbReference type="Proteomes" id="UP000028523">
    <property type="component" value="Unassembled WGS sequence"/>
</dbReference>
<comment type="caution">
    <text evidence="15">The sequence shown here is derived from an EMBL/GenBank/DDBJ whole genome shotgun (WGS) entry which is preliminary data.</text>
</comment>
<dbReference type="Pfam" id="PF04055">
    <property type="entry name" value="Radical_SAM"/>
    <property type="match status" value="1"/>
</dbReference>
<evidence type="ECO:0000259" key="13">
    <source>
        <dbReference type="PROSITE" id="PS51449"/>
    </source>
</evidence>
<evidence type="ECO:0000259" key="12">
    <source>
        <dbReference type="PROSITE" id="PS50926"/>
    </source>
</evidence>
<dbReference type="InterPro" id="IPR002792">
    <property type="entry name" value="TRAM_dom"/>
</dbReference>
<protein>
    <recommendedName>
        <fullName evidence="3">tRNA (N(6)-L-threonylcarbamoyladenosine(37)-C(2))-methylthiotransferase</fullName>
        <ecNumber evidence="3">2.8.4.5</ecNumber>
    </recommendedName>
    <alternativeName>
        <fullName evidence="10">tRNA-t(6)A37 methylthiotransferase</fullName>
    </alternativeName>
</protein>
<evidence type="ECO:0000256" key="9">
    <source>
        <dbReference type="ARBA" id="ARBA00023014"/>
    </source>
</evidence>
<dbReference type="GO" id="GO:0035598">
    <property type="term" value="F:tRNA (N(6)-L-threonylcarbamoyladenosine(37)-C(2))-methylthiotransferase activity"/>
    <property type="evidence" value="ECO:0007669"/>
    <property type="project" value="UniProtKB-EC"/>
</dbReference>
<dbReference type="PROSITE" id="PS01278">
    <property type="entry name" value="MTTASE_RADICAL"/>
    <property type="match status" value="1"/>
</dbReference>
<evidence type="ECO:0000256" key="11">
    <source>
        <dbReference type="ARBA" id="ARBA00051661"/>
    </source>
</evidence>
<dbReference type="SMART" id="SM00729">
    <property type="entry name" value="Elp3"/>
    <property type="match status" value="1"/>
</dbReference>
<evidence type="ECO:0000256" key="5">
    <source>
        <dbReference type="ARBA" id="ARBA00022679"/>
    </source>
</evidence>
<keyword evidence="16" id="KW-1185">Reference proteome</keyword>
<dbReference type="EC" id="2.8.4.5" evidence="3"/>
<dbReference type="PANTHER" id="PTHR11918:SF45">
    <property type="entry name" value="THREONYLCARBAMOYLADENOSINE TRNA METHYLTHIOTRANSFERASE"/>
    <property type="match status" value="1"/>
</dbReference>
<evidence type="ECO:0000256" key="1">
    <source>
        <dbReference type="ARBA" id="ARBA00001966"/>
    </source>
</evidence>
<comment type="cofactor">
    <cofactor evidence="1">
        <name>[4Fe-4S] cluster</name>
        <dbReference type="ChEBI" id="CHEBI:49883"/>
    </cofactor>
</comment>
<evidence type="ECO:0000256" key="3">
    <source>
        <dbReference type="ARBA" id="ARBA00013273"/>
    </source>
</evidence>
<dbReference type="SUPFAM" id="SSF102114">
    <property type="entry name" value="Radical SAM enzymes"/>
    <property type="match status" value="1"/>
</dbReference>
<evidence type="ECO:0000313" key="16">
    <source>
        <dbReference type="Proteomes" id="UP000028523"/>
    </source>
</evidence>
<dbReference type="CDD" id="cd01335">
    <property type="entry name" value="Radical_SAM"/>
    <property type="match status" value="1"/>
</dbReference>
<accession>A0A084U2T7</accession>
<sequence>MNNDTKINTFAIHTLGCKVNLFESNSIKNDLIMNGLVEVPFDSKADVYIINTCTVTNKADAKSRLYIKRAHVQNKDAIIIVAGCMSQVNKDLMDKLKISIQIGNKYKNSVFDLINEYLKKRERIYRVENILAEKKFEQTTQDFIFLENTRAFIKIQDGCNFMCSYCIIPFSRGRQRSQKMESILEKIKTLVSKNFKEIVLTGVNTAGYLDENNNTFFDLLNNINKLDGDFRVRISSLEPFQINDEIIDLVTSNKKRFCQHWHICLQSGSDDVLKKMNRKYTTDEFYKLMQKILNKSPLTNFTTDYIVGFPTETDEDQKKSIDFLNKIKLYDMHIFPYSKRNNTRSSHYKDINDSTKKDRVKEITKLNYLNKKENLKKYIGKTCEVLFEKKKEDEKMWSGYSNEYCRVMVESGDNLENKMLKVRIKKIFFDSLVGEIID</sequence>
<organism evidence="15 16">
    <name type="scientific">Malacoplasma iowae DK-CPA</name>
    <dbReference type="NCBI Taxonomy" id="1394179"/>
    <lineage>
        <taxon>Bacteria</taxon>
        <taxon>Bacillati</taxon>
        <taxon>Mycoplasmatota</taxon>
        <taxon>Mycoplasmoidales</taxon>
        <taxon>Mycoplasmoidaceae</taxon>
        <taxon>Malacoplasma</taxon>
    </lineage>
</organism>
<evidence type="ECO:0000256" key="7">
    <source>
        <dbReference type="ARBA" id="ARBA00022723"/>
    </source>
</evidence>
<feature type="domain" description="MTTase N-terminal" evidence="13">
    <location>
        <begin position="8"/>
        <end position="119"/>
    </location>
</feature>
<comment type="catalytic activity">
    <reaction evidence="11">
        <text>N(6)-L-threonylcarbamoyladenosine(37) in tRNA + (sulfur carrier)-SH + AH2 + 2 S-adenosyl-L-methionine = 2-methylsulfanyl-N(6)-L-threonylcarbamoyladenosine(37) in tRNA + (sulfur carrier)-H + 5'-deoxyadenosine + L-methionine + A + S-adenosyl-L-homocysteine + 2 H(+)</text>
        <dbReference type="Rhea" id="RHEA:37075"/>
        <dbReference type="Rhea" id="RHEA-COMP:10163"/>
        <dbReference type="Rhea" id="RHEA-COMP:11092"/>
        <dbReference type="Rhea" id="RHEA-COMP:14737"/>
        <dbReference type="Rhea" id="RHEA-COMP:14739"/>
        <dbReference type="ChEBI" id="CHEBI:13193"/>
        <dbReference type="ChEBI" id="CHEBI:15378"/>
        <dbReference type="ChEBI" id="CHEBI:17319"/>
        <dbReference type="ChEBI" id="CHEBI:17499"/>
        <dbReference type="ChEBI" id="CHEBI:29917"/>
        <dbReference type="ChEBI" id="CHEBI:57844"/>
        <dbReference type="ChEBI" id="CHEBI:57856"/>
        <dbReference type="ChEBI" id="CHEBI:59789"/>
        <dbReference type="ChEBI" id="CHEBI:64428"/>
        <dbReference type="ChEBI" id="CHEBI:74418"/>
        <dbReference type="ChEBI" id="CHEBI:74420"/>
        <dbReference type="EC" id="2.8.4.5"/>
    </reaction>
</comment>
<keyword evidence="6" id="KW-0949">S-adenosyl-L-methionine</keyword>
<dbReference type="RefSeq" id="WP_051790351.1">
    <property type="nucleotide sequence ID" value="NZ_AWQU01000087.1"/>
</dbReference>
<dbReference type="InterPro" id="IPR020612">
    <property type="entry name" value="Methylthiotransferase_CS"/>
</dbReference>
<evidence type="ECO:0000256" key="6">
    <source>
        <dbReference type="ARBA" id="ARBA00022691"/>
    </source>
</evidence>
<proteinExistence type="predicted"/>
<dbReference type="PROSITE" id="PS50926">
    <property type="entry name" value="TRAM"/>
    <property type="match status" value="1"/>
</dbReference>
<evidence type="ECO:0000256" key="4">
    <source>
        <dbReference type="ARBA" id="ARBA00022485"/>
    </source>
</evidence>
<dbReference type="PROSITE" id="PS51918">
    <property type="entry name" value="RADICAL_SAM"/>
    <property type="match status" value="1"/>
</dbReference>
<evidence type="ECO:0000313" key="15">
    <source>
        <dbReference type="EMBL" id="KFB07273.1"/>
    </source>
</evidence>
<keyword evidence="8" id="KW-0408">Iron</keyword>
<comment type="function">
    <text evidence="2">Catalyzes the methylthiolation of N6-threonylcarbamoyladenosine (t(6)A), leading to the formation of 2-methylthio-N6-threonylcarbamoyladenosine (ms(2)t(6)A) at position 37 in tRNAs that read codons beginning with adenine.</text>
</comment>
<dbReference type="PANTHER" id="PTHR11918">
    <property type="entry name" value="RADICAL SAM PROTEINS"/>
    <property type="match status" value="1"/>
</dbReference>
<dbReference type="Gene3D" id="3.80.30.20">
    <property type="entry name" value="tm_1862 like domain"/>
    <property type="match status" value="1"/>
</dbReference>
<evidence type="ECO:0000259" key="14">
    <source>
        <dbReference type="PROSITE" id="PS51918"/>
    </source>
</evidence>
<dbReference type="InterPro" id="IPR005839">
    <property type="entry name" value="Methylthiotransferase"/>
</dbReference>
<feature type="domain" description="Radical SAM core" evidence="14">
    <location>
        <begin position="145"/>
        <end position="382"/>
    </location>
</feature>
<dbReference type="GeneID" id="96866354"/>
<dbReference type="SFLD" id="SFLDG01061">
    <property type="entry name" value="methylthiotransferase"/>
    <property type="match status" value="1"/>
</dbReference>
<dbReference type="Pfam" id="PF00919">
    <property type="entry name" value="UPF0004"/>
    <property type="match status" value="1"/>
</dbReference>
<dbReference type="NCBIfam" id="TIGR01579">
    <property type="entry name" value="MiaB-like-C"/>
    <property type="match status" value="1"/>
</dbReference>
<dbReference type="InterPro" id="IPR023404">
    <property type="entry name" value="rSAM_horseshoe"/>
</dbReference>
<reference evidence="15 16" key="1">
    <citation type="journal article" date="2014" name="PLoS ONE">
        <title>Reduction of Hydrogen Peroxide Accumulation and Toxicity by a Catalase from Mycoplasma iowae.</title>
        <authorList>
            <person name="Pritchard R.E."/>
            <person name="Prassinos A.J."/>
            <person name="Osborne J.D."/>
            <person name="Raviv Z."/>
            <person name="Balish M.F."/>
        </authorList>
    </citation>
    <scope>NUCLEOTIDE SEQUENCE [LARGE SCALE GENOMIC DNA]</scope>
    <source>
        <strain evidence="15 16">DK-CPA</strain>
    </source>
</reference>
<keyword evidence="4" id="KW-0004">4Fe-4S</keyword>
<evidence type="ECO:0000256" key="10">
    <source>
        <dbReference type="ARBA" id="ARBA00031213"/>
    </source>
</evidence>
<dbReference type="Gene3D" id="3.40.50.12160">
    <property type="entry name" value="Methylthiotransferase, N-terminal domain"/>
    <property type="match status" value="1"/>
</dbReference>
<dbReference type="AlphaFoldDB" id="A0A084U2T7"/>
<dbReference type="GO" id="GO:0051539">
    <property type="term" value="F:4 iron, 4 sulfur cluster binding"/>
    <property type="evidence" value="ECO:0007669"/>
    <property type="project" value="UniProtKB-KW"/>
</dbReference>
<dbReference type="SFLD" id="SFLDS00029">
    <property type="entry name" value="Radical_SAM"/>
    <property type="match status" value="1"/>
</dbReference>
<dbReference type="InterPro" id="IPR058240">
    <property type="entry name" value="rSAM_sf"/>
</dbReference>
<dbReference type="InterPro" id="IPR007197">
    <property type="entry name" value="rSAM"/>
</dbReference>
<gene>
    <name evidence="15" type="ORF">P271_100</name>
</gene>
<dbReference type="GO" id="GO:0046872">
    <property type="term" value="F:metal ion binding"/>
    <property type="evidence" value="ECO:0007669"/>
    <property type="project" value="UniProtKB-KW"/>
</dbReference>
<evidence type="ECO:0000256" key="8">
    <source>
        <dbReference type="ARBA" id="ARBA00023004"/>
    </source>
</evidence>
<dbReference type="InterPro" id="IPR038135">
    <property type="entry name" value="Methylthiotransferase_N_sf"/>
</dbReference>